<dbReference type="InterPro" id="IPR050747">
    <property type="entry name" value="Mitochondrial_chaperone_BCS1"/>
</dbReference>
<evidence type="ECO:0000259" key="6">
    <source>
        <dbReference type="SMART" id="SM00382"/>
    </source>
</evidence>
<feature type="region of interest" description="Disordered" evidence="4">
    <location>
        <begin position="980"/>
        <end position="1039"/>
    </location>
</feature>
<name>A0ABN9U934_9DINO</name>
<dbReference type="InterPro" id="IPR003959">
    <property type="entry name" value="ATPase_AAA_core"/>
</dbReference>
<feature type="transmembrane region" description="Helical" evidence="5">
    <location>
        <begin position="41"/>
        <end position="63"/>
    </location>
</feature>
<feature type="region of interest" description="Disordered" evidence="4">
    <location>
        <begin position="468"/>
        <end position="557"/>
    </location>
</feature>
<dbReference type="Gene3D" id="3.40.50.300">
    <property type="entry name" value="P-loop containing nucleotide triphosphate hydrolases"/>
    <property type="match status" value="1"/>
</dbReference>
<evidence type="ECO:0000256" key="5">
    <source>
        <dbReference type="SAM" id="Phobius"/>
    </source>
</evidence>
<dbReference type="InterPro" id="IPR027417">
    <property type="entry name" value="P-loop_NTPase"/>
</dbReference>
<feature type="compositionally biased region" description="Low complexity" evidence="4">
    <location>
        <begin position="525"/>
        <end position="550"/>
    </location>
</feature>
<sequence length="1039" mass="116100">MQPPQSQAREARRGTLAAKVAAPLAAVLAALLLLRRAARRGAVPLVGALGAALRSFRAAVSVLPEEIRGPLMGTVYLSVPVSIMGALGGVSWKVYGIVQTRLAHVVEKHCKVSLSFSNKDKHYDSVVDYIGSRCSVTTGKLLASTQPRSQLSFQELLAGWLGGKTKSPTLYYQPDIQSFSNNFFWTDEEGITHKFWLERHIDKPQLRTGESSKQRDPEVIVLTLWWTTDPKPLKEFLAAALKTMLRDDSEGKVEILVKHQWFPMWSKAVSKEKRDRDSIVLDEKLADSVVEDMKHFFTKKTADWYHSAGIPYRRGYLLYGPPGCGKTTFAQVLAGELGLDVCLMNLSNKDMNDDDLAELLRAAPPRSMLLLEDVDAIFVERAANSTKKEQGGGISFSGLLNALDGAAAQEGCVIVMTTNHKDRLDEALIRPGRCDVHVHISEEGVAGPGEADVLPVLLEGRGREVRGWRRDGDHRRPPRLRYGGRRQVQTRRGRPPGGTGEPVPGGRRHPVRPGGERKAARAVCHRGAGPQRGRGRSAAARGRQGHQAAGRPGGGGSLQLEEIPEGQVSMAKLQGYLMKQKLAAEQHFKALRDSDALSGPLAQLDPASEDFKQLWVDEVNRFASEAAVLNVHELLDVTAEAEEVRTSIHDHFRRVGVHRFAPIFEHFGIREKRDLHLHPNLKDRMGSWHPDLKCGPLRDRLVALLDGTEAVNRPYNLADLSSLRDRFIEAFQDSAQPGDARQEALPRGSVSPRDAALSGAAPPRLKLLRSSSGLREEEQLNLLDMAHKFQEALEDRGKTEVSLWQLEVHFRRYAQDPAGALENCRRLLRPSRSRSATERQPRWMTTFGFLRRLGLESHAFDLEDAGFNMWQDWKHLSVDDLKGKAGMSDREATLCHAVLQANTERPDLLHMFQLGEFADIEDAFAKRFPEASAQQAREFAAALSDELGVSEFSRHQIHQSSRPPRGRRRRCRGWRRRCRRWRPRPPRGSGPRRRRRRSRRSGCTAGSRRRASPTSATASAARRSARARRCWRRPSTTSC</sequence>
<feature type="compositionally biased region" description="Basic residues" evidence="4">
    <location>
        <begin position="476"/>
        <end position="494"/>
    </location>
</feature>
<dbReference type="Pfam" id="PF00004">
    <property type="entry name" value="AAA"/>
    <property type="match status" value="1"/>
</dbReference>
<comment type="similarity">
    <text evidence="2">Belongs to the AAA ATPase family. BCS1 subfamily.</text>
</comment>
<comment type="subcellular location">
    <subcellularLocation>
        <location evidence="1">Mitochondrion inner membrane</location>
        <topology evidence="1">Single-pass membrane protein</topology>
    </subcellularLocation>
</comment>
<keyword evidence="3" id="KW-0496">Mitochondrion</keyword>
<evidence type="ECO:0000313" key="8">
    <source>
        <dbReference type="Proteomes" id="UP001189429"/>
    </source>
</evidence>
<feature type="compositionally biased region" description="Basic residues" evidence="4">
    <location>
        <begin position="980"/>
        <end position="1000"/>
    </location>
</feature>
<evidence type="ECO:0000256" key="4">
    <source>
        <dbReference type="SAM" id="MobiDB-lite"/>
    </source>
</evidence>
<keyword evidence="5" id="KW-0812">Transmembrane</keyword>
<feature type="domain" description="AAA+ ATPase" evidence="6">
    <location>
        <begin position="312"/>
        <end position="442"/>
    </location>
</feature>
<evidence type="ECO:0000256" key="3">
    <source>
        <dbReference type="ARBA" id="ARBA00022792"/>
    </source>
</evidence>
<reference evidence="7" key="1">
    <citation type="submission" date="2023-10" db="EMBL/GenBank/DDBJ databases">
        <authorList>
            <person name="Chen Y."/>
            <person name="Shah S."/>
            <person name="Dougan E. K."/>
            <person name="Thang M."/>
            <person name="Chan C."/>
        </authorList>
    </citation>
    <scope>NUCLEOTIDE SEQUENCE [LARGE SCALE GENOMIC DNA]</scope>
</reference>
<dbReference type="Proteomes" id="UP001189429">
    <property type="component" value="Unassembled WGS sequence"/>
</dbReference>
<evidence type="ECO:0000313" key="7">
    <source>
        <dbReference type="EMBL" id="CAK0855795.1"/>
    </source>
</evidence>
<proteinExistence type="inferred from homology"/>
<keyword evidence="5" id="KW-0472">Membrane</keyword>
<comment type="caution">
    <text evidence="7">The sequence shown here is derived from an EMBL/GenBank/DDBJ whole genome shotgun (WGS) entry which is preliminary data.</text>
</comment>
<feature type="region of interest" description="Disordered" evidence="4">
    <location>
        <begin position="735"/>
        <end position="762"/>
    </location>
</feature>
<accession>A0ABN9U934</accession>
<feature type="compositionally biased region" description="Basic residues" evidence="4">
    <location>
        <begin position="1023"/>
        <end position="1032"/>
    </location>
</feature>
<dbReference type="PANTHER" id="PTHR23070">
    <property type="entry name" value="BCS1 AAA-TYPE ATPASE"/>
    <property type="match status" value="1"/>
</dbReference>
<keyword evidence="3" id="KW-0999">Mitochondrion inner membrane</keyword>
<dbReference type="SMART" id="SM00382">
    <property type="entry name" value="AAA"/>
    <property type="match status" value="1"/>
</dbReference>
<dbReference type="Pfam" id="PF08740">
    <property type="entry name" value="BCS1_N"/>
    <property type="match status" value="1"/>
</dbReference>
<dbReference type="InterPro" id="IPR003593">
    <property type="entry name" value="AAA+_ATPase"/>
</dbReference>
<evidence type="ECO:0000256" key="1">
    <source>
        <dbReference type="ARBA" id="ARBA00004434"/>
    </source>
</evidence>
<dbReference type="SUPFAM" id="SSF52540">
    <property type="entry name" value="P-loop containing nucleoside triphosphate hydrolases"/>
    <property type="match status" value="1"/>
</dbReference>
<dbReference type="EMBL" id="CAUYUJ010015574">
    <property type="protein sequence ID" value="CAK0855795.1"/>
    <property type="molecule type" value="Genomic_DNA"/>
</dbReference>
<keyword evidence="8" id="KW-1185">Reference proteome</keyword>
<dbReference type="InterPro" id="IPR014851">
    <property type="entry name" value="BCS1_N"/>
</dbReference>
<organism evidence="7 8">
    <name type="scientific">Prorocentrum cordatum</name>
    <dbReference type="NCBI Taxonomy" id="2364126"/>
    <lineage>
        <taxon>Eukaryota</taxon>
        <taxon>Sar</taxon>
        <taxon>Alveolata</taxon>
        <taxon>Dinophyceae</taxon>
        <taxon>Prorocentrales</taxon>
        <taxon>Prorocentraceae</taxon>
        <taxon>Prorocentrum</taxon>
    </lineage>
</organism>
<dbReference type="CDD" id="cd19510">
    <property type="entry name" value="RecA-like_BCS1"/>
    <property type="match status" value="1"/>
</dbReference>
<feature type="compositionally biased region" description="Low complexity" evidence="4">
    <location>
        <begin position="1001"/>
        <end position="1022"/>
    </location>
</feature>
<protein>
    <recommendedName>
        <fullName evidence="6">AAA+ ATPase domain-containing protein</fullName>
    </recommendedName>
</protein>
<evidence type="ECO:0000256" key="2">
    <source>
        <dbReference type="ARBA" id="ARBA00007448"/>
    </source>
</evidence>
<keyword evidence="5" id="KW-1133">Transmembrane helix</keyword>
<gene>
    <name evidence="7" type="ORF">PCOR1329_LOCUS46337</name>
</gene>
<feature type="transmembrane region" description="Helical" evidence="5">
    <location>
        <begin position="16"/>
        <end position="35"/>
    </location>
</feature>